<evidence type="ECO:0000313" key="6">
    <source>
        <dbReference type="Proteomes" id="UP000325218"/>
    </source>
</evidence>
<dbReference type="PANTHER" id="PTHR40055">
    <property type="entry name" value="TRANSCRIPTIONAL REGULATOR YGIV-RELATED"/>
    <property type="match status" value="1"/>
</dbReference>
<organism evidence="5 6">
    <name type="scientific">Paenibacillus faecis</name>
    <dbReference type="NCBI Taxonomy" id="862114"/>
    <lineage>
        <taxon>Bacteria</taxon>
        <taxon>Bacillati</taxon>
        <taxon>Bacillota</taxon>
        <taxon>Bacilli</taxon>
        <taxon>Bacillales</taxon>
        <taxon>Paenibacillaceae</taxon>
        <taxon>Paenibacillus</taxon>
    </lineage>
</organism>
<dbReference type="SMART" id="SM00871">
    <property type="entry name" value="AraC_E_bind"/>
    <property type="match status" value="1"/>
</dbReference>
<dbReference type="Pfam" id="PF12833">
    <property type="entry name" value="HTH_18"/>
    <property type="match status" value="1"/>
</dbReference>
<keyword evidence="3" id="KW-0804">Transcription</keyword>
<dbReference type="InterPro" id="IPR018062">
    <property type="entry name" value="HTH_AraC-typ_CS"/>
</dbReference>
<protein>
    <submittedName>
        <fullName evidence="5">AraC family transcriptional regulator</fullName>
    </submittedName>
</protein>
<dbReference type="InterPro" id="IPR020449">
    <property type="entry name" value="Tscrpt_reg_AraC-type_HTH"/>
</dbReference>
<gene>
    <name evidence="5" type="ORF">FRY98_19380</name>
</gene>
<evidence type="ECO:0000256" key="2">
    <source>
        <dbReference type="ARBA" id="ARBA00023125"/>
    </source>
</evidence>
<dbReference type="SMART" id="SM00342">
    <property type="entry name" value="HTH_ARAC"/>
    <property type="match status" value="1"/>
</dbReference>
<dbReference type="Gene3D" id="1.10.10.60">
    <property type="entry name" value="Homeodomain-like"/>
    <property type="match status" value="2"/>
</dbReference>
<dbReference type="PROSITE" id="PS00041">
    <property type="entry name" value="HTH_ARAC_FAMILY_1"/>
    <property type="match status" value="1"/>
</dbReference>
<dbReference type="InterPro" id="IPR010499">
    <property type="entry name" value="AraC_E-bd"/>
</dbReference>
<evidence type="ECO:0000256" key="3">
    <source>
        <dbReference type="ARBA" id="ARBA00023163"/>
    </source>
</evidence>
<reference evidence="5 6" key="1">
    <citation type="submission" date="2019-08" db="EMBL/GenBank/DDBJ databases">
        <title>Genome sequencing of Paenibacillus faecis DSM 23593(T).</title>
        <authorList>
            <person name="Kook J.-K."/>
            <person name="Park S.-N."/>
            <person name="Lim Y.K."/>
        </authorList>
    </citation>
    <scope>NUCLEOTIDE SEQUENCE [LARGE SCALE GENOMIC DNA]</scope>
    <source>
        <strain evidence="5 6">DSM 23593</strain>
    </source>
</reference>
<feature type="domain" description="HTH araC/xylS-type" evidence="4">
    <location>
        <begin position="18"/>
        <end position="116"/>
    </location>
</feature>
<proteinExistence type="predicted"/>
<keyword evidence="1" id="KW-0805">Transcription regulation</keyword>
<dbReference type="PRINTS" id="PR00032">
    <property type="entry name" value="HTHARAC"/>
</dbReference>
<dbReference type="GO" id="GO:0003700">
    <property type="term" value="F:DNA-binding transcription factor activity"/>
    <property type="evidence" value="ECO:0007669"/>
    <property type="project" value="InterPro"/>
</dbReference>
<dbReference type="InterPro" id="IPR018060">
    <property type="entry name" value="HTH_AraC"/>
</dbReference>
<keyword evidence="2" id="KW-0238">DNA-binding</keyword>
<dbReference type="PROSITE" id="PS01124">
    <property type="entry name" value="HTH_ARAC_FAMILY_2"/>
    <property type="match status" value="1"/>
</dbReference>
<evidence type="ECO:0000259" key="4">
    <source>
        <dbReference type="PROSITE" id="PS01124"/>
    </source>
</evidence>
<sequence>MRGVMRTNTKIDWHRRVEEAILRIMGALDEPLNFRQISQEVHASPYHFHRKFRELTGENVHACLKRLRMERAMHFLRHSSADVTTIALDSGYETPEAFTKAFKRIYGLTPSEARRLPFWNGVLHSSAGLHYSEHRPAYWFYLNPEGVNIMQTKITAFAPKRIVGLRNVGDYWGLPRVWEQFHQILGQHGLYAQAKEMMSVFPDHADAIPVEDKMSYAAMAVSPDFDNRYGLDEYTIPEGLYAVTVHFGSSEEIGPTWDRWMQEWLPDSGWRADPSRPNYEWYQNHGVPPELQLTFLCTPVVKVQV</sequence>
<evidence type="ECO:0000313" key="5">
    <source>
        <dbReference type="EMBL" id="TYA11322.1"/>
    </source>
</evidence>
<dbReference type="EMBL" id="VSDO01000004">
    <property type="protein sequence ID" value="TYA11322.1"/>
    <property type="molecule type" value="Genomic_DNA"/>
</dbReference>
<dbReference type="Gene3D" id="3.20.80.10">
    <property type="entry name" value="Regulatory factor, effector binding domain"/>
    <property type="match status" value="1"/>
</dbReference>
<dbReference type="InterPro" id="IPR029442">
    <property type="entry name" value="GyrI-like"/>
</dbReference>
<name>A0A5D0CNQ1_9BACL</name>
<keyword evidence="6" id="KW-1185">Reference proteome</keyword>
<accession>A0A5D0CNQ1</accession>
<dbReference type="InterPro" id="IPR009057">
    <property type="entry name" value="Homeodomain-like_sf"/>
</dbReference>
<dbReference type="SUPFAM" id="SSF55136">
    <property type="entry name" value="Probable bacterial effector-binding domain"/>
    <property type="match status" value="1"/>
</dbReference>
<dbReference type="InterPro" id="IPR050908">
    <property type="entry name" value="SmbC-like"/>
</dbReference>
<dbReference type="SUPFAM" id="SSF46689">
    <property type="entry name" value="Homeodomain-like"/>
    <property type="match status" value="2"/>
</dbReference>
<dbReference type="GO" id="GO:0043565">
    <property type="term" value="F:sequence-specific DNA binding"/>
    <property type="evidence" value="ECO:0007669"/>
    <property type="project" value="InterPro"/>
</dbReference>
<dbReference type="Pfam" id="PF06445">
    <property type="entry name" value="GyrI-like"/>
    <property type="match status" value="1"/>
</dbReference>
<dbReference type="InterPro" id="IPR011256">
    <property type="entry name" value="Reg_factor_effector_dom_sf"/>
</dbReference>
<dbReference type="Proteomes" id="UP000325218">
    <property type="component" value="Unassembled WGS sequence"/>
</dbReference>
<evidence type="ECO:0000256" key="1">
    <source>
        <dbReference type="ARBA" id="ARBA00023015"/>
    </source>
</evidence>
<dbReference type="OrthoDB" id="5337216at2"/>
<dbReference type="AlphaFoldDB" id="A0A5D0CNQ1"/>
<comment type="caution">
    <text evidence="5">The sequence shown here is derived from an EMBL/GenBank/DDBJ whole genome shotgun (WGS) entry which is preliminary data.</text>
</comment>
<dbReference type="PANTHER" id="PTHR40055:SF1">
    <property type="entry name" value="TRANSCRIPTIONAL REGULATOR YGIV-RELATED"/>
    <property type="match status" value="1"/>
</dbReference>